<protein>
    <submittedName>
        <fullName evidence="1">Uncharacterized protein</fullName>
    </submittedName>
</protein>
<dbReference type="RefSeq" id="WP_068765559.1">
    <property type="nucleotide sequence ID" value="NZ_CP017781.1"/>
</dbReference>
<dbReference type="Proteomes" id="UP000176562">
    <property type="component" value="Chromosome"/>
</dbReference>
<dbReference type="STRING" id="1850250.LPB142_16705"/>
<evidence type="ECO:0000313" key="2">
    <source>
        <dbReference type="Proteomes" id="UP000176562"/>
    </source>
</evidence>
<evidence type="ECO:0000313" key="1">
    <source>
        <dbReference type="EMBL" id="AOZ70760.1"/>
    </source>
</evidence>
<organism evidence="1 2">
    <name type="scientific">Rhodobacter xanthinilyticus</name>
    <dbReference type="NCBI Taxonomy" id="1850250"/>
    <lineage>
        <taxon>Bacteria</taxon>
        <taxon>Pseudomonadati</taxon>
        <taxon>Pseudomonadota</taxon>
        <taxon>Alphaproteobacteria</taxon>
        <taxon>Rhodobacterales</taxon>
        <taxon>Rhodobacter group</taxon>
        <taxon>Rhodobacter</taxon>
    </lineage>
</organism>
<accession>A0A1D9MG71</accession>
<keyword evidence="2" id="KW-1185">Reference proteome</keyword>
<dbReference type="KEGG" id="rhp:LPB142_16705"/>
<reference evidence="1 2" key="1">
    <citation type="submission" date="2016-10" db="EMBL/GenBank/DDBJ databases">
        <title>Rhodobacter sp. LPB0142, isolated from sea water.</title>
        <authorList>
            <person name="Kim E."/>
            <person name="Yi H."/>
        </authorList>
    </citation>
    <scope>NUCLEOTIDE SEQUENCE [LARGE SCALE GENOMIC DNA]</scope>
    <source>
        <strain evidence="1 2">LPB0142</strain>
    </source>
</reference>
<dbReference type="EMBL" id="CP017781">
    <property type="protein sequence ID" value="AOZ70760.1"/>
    <property type="molecule type" value="Genomic_DNA"/>
</dbReference>
<sequence>MEFLPKDLVAAMRAAQTRETGRRSRLRVVAGDAVWPVLRRWRGGFALNAAEVSHLRGLVELYEGGRHIATALIVASEIEGGELICSVKRETLVTDRAALDFVRAANAPVGYLPPA</sequence>
<gene>
    <name evidence="1" type="ORF">LPB142_16705</name>
</gene>
<proteinExistence type="predicted"/>
<dbReference type="AlphaFoldDB" id="A0A1D9MG71"/>
<name>A0A1D9MG71_9RHOB</name>